<dbReference type="Proteomes" id="UP001597383">
    <property type="component" value="Unassembled WGS sequence"/>
</dbReference>
<dbReference type="GO" id="GO:0005524">
    <property type="term" value="F:ATP binding"/>
    <property type="evidence" value="ECO:0007669"/>
    <property type="project" value="UniProtKB-KW"/>
</dbReference>
<dbReference type="Gene3D" id="3.40.50.300">
    <property type="entry name" value="P-loop containing nucleotide triphosphate hydrolases"/>
    <property type="match status" value="1"/>
</dbReference>
<dbReference type="RefSeq" id="WP_377555118.1">
    <property type="nucleotide sequence ID" value="NZ_JBHUHQ010000007.1"/>
</dbReference>
<keyword evidence="4 6" id="KW-0067">ATP-binding</keyword>
<dbReference type="EMBL" id="JBHUHQ010000007">
    <property type="protein sequence ID" value="MFD2043390.1"/>
    <property type="molecule type" value="Genomic_DNA"/>
</dbReference>
<comment type="caution">
    <text evidence="6">The sequence shown here is derived from an EMBL/GenBank/DDBJ whole genome shotgun (WGS) entry which is preliminary data.</text>
</comment>
<dbReference type="InterPro" id="IPR003439">
    <property type="entry name" value="ABC_transporter-like_ATP-bd"/>
</dbReference>
<protein>
    <submittedName>
        <fullName evidence="6">ATP-binding cassette domain-containing protein</fullName>
    </submittedName>
</protein>
<accession>A0ABW4VXX5</accession>
<name>A0ABW4VXX5_9BACI</name>
<evidence type="ECO:0000256" key="1">
    <source>
        <dbReference type="ARBA" id="ARBA00005417"/>
    </source>
</evidence>
<dbReference type="Pfam" id="PF13732">
    <property type="entry name" value="DrrA1-3_C"/>
    <property type="match status" value="1"/>
</dbReference>
<dbReference type="InterPro" id="IPR003593">
    <property type="entry name" value="AAA+_ATPase"/>
</dbReference>
<evidence type="ECO:0000256" key="3">
    <source>
        <dbReference type="ARBA" id="ARBA00022741"/>
    </source>
</evidence>
<comment type="similarity">
    <text evidence="1">Belongs to the ABC transporter superfamily.</text>
</comment>
<gene>
    <name evidence="6" type="ORF">ACFSJF_03765</name>
</gene>
<dbReference type="Pfam" id="PF00005">
    <property type="entry name" value="ABC_tran"/>
    <property type="match status" value="1"/>
</dbReference>
<evidence type="ECO:0000256" key="4">
    <source>
        <dbReference type="ARBA" id="ARBA00022840"/>
    </source>
</evidence>
<dbReference type="SUPFAM" id="SSF52540">
    <property type="entry name" value="P-loop containing nucleoside triphosphate hydrolases"/>
    <property type="match status" value="1"/>
</dbReference>
<dbReference type="InterPro" id="IPR017871">
    <property type="entry name" value="ABC_transporter-like_CS"/>
</dbReference>
<dbReference type="SMART" id="SM00382">
    <property type="entry name" value="AAA"/>
    <property type="match status" value="1"/>
</dbReference>
<dbReference type="PROSITE" id="PS50893">
    <property type="entry name" value="ABC_TRANSPORTER_2"/>
    <property type="match status" value="1"/>
</dbReference>
<keyword evidence="7" id="KW-1185">Reference proteome</keyword>
<evidence type="ECO:0000313" key="7">
    <source>
        <dbReference type="Proteomes" id="UP001597383"/>
    </source>
</evidence>
<dbReference type="PROSITE" id="PS00211">
    <property type="entry name" value="ABC_TRANSPORTER_1"/>
    <property type="match status" value="1"/>
</dbReference>
<evidence type="ECO:0000259" key="5">
    <source>
        <dbReference type="PROSITE" id="PS50893"/>
    </source>
</evidence>
<dbReference type="InterPro" id="IPR025302">
    <property type="entry name" value="DrrA1/2-like_C"/>
</dbReference>
<dbReference type="CDD" id="cd03230">
    <property type="entry name" value="ABC_DR_subfamily_A"/>
    <property type="match status" value="1"/>
</dbReference>
<dbReference type="InterPro" id="IPR027417">
    <property type="entry name" value="P-loop_NTPase"/>
</dbReference>
<keyword evidence="3" id="KW-0547">Nucleotide-binding</keyword>
<organism evidence="6 7">
    <name type="scientific">Ornithinibacillus salinisoli</name>
    <dbReference type="NCBI Taxonomy" id="1848459"/>
    <lineage>
        <taxon>Bacteria</taxon>
        <taxon>Bacillati</taxon>
        <taxon>Bacillota</taxon>
        <taxon>Bacilli</taxon>
        <taxon>Bacillales</taxon>
        <taxon>Bacillaceae</taxon>
        <taxon>Ornithinibacillus</taxon>
    </lineage>
</organism>
<evidence type="ECO:0000256" key="2">
    <source>
        <dbReference type="ARBA" id="ARBA00022448"/>
    </source>
</evidence>
<reference evidence="7" key="1">
    <citation type="journal article" date="2019" name="Int. J. Syst. Evol. Microbiol.">
        <title>The Global Catalogue of Microorganisms (GCM) 10K type strain sequencing project: providing services to taxonomists for standard genome sequencing and annotation.</title>
        <authorList>
            <consortium name="The Broad Institute Genomics Platform"/>
            <consortium name="The Broad Institute Genome Sequencing Center for Infectious Disease"/>
            <person name="Wu L."/>
            <person name="Ma J."/>
        </authorList>
    </citation>
    <scope>NUCLEOTIDE SEQUENCE [LARGE SCALE GENOMIC DNA]</scope>
    <source>
        <strain evidence="7">R28</strain>
    </source>
</reference>
<proteinExistence type="inferred from homology"/>
<dbReference type="PANTHER" id="PTHR43335">
    <property type="entry name" value="ABC TRANSPORTER, ATP-BINDING PROTEIN"/>
    <property type="match status" value="1"/>
</dbReference>
<sequence length="303" mass="34093">MSLLNVQNLTKKYKNKTAVHNVSFSFQSGKCIALIGPNGAGKTTILRTLAGLLKPSSGTIQFEDEGANHDIRQYIGYLPQFPVFHSWMTGREFLIHSGELAHLSKEESKQRTEELLIKIGLSDEAGNERISRYSGGMKQRLGIAQAIIHKPKLLILDEPVSSLDPIGRRQVLLLMEELKNEMSILFSTHILTDADEVSDELLLLHNGEIVESGSMDALRQKYQTAQIEVGFENDLEKYAEKINALPEVDTIQVERNILHVNATDISLTRQKILEVASDENWPLTTFHINRASLEDMFMRVVNN</sequence>
<evidence type="ECO:0000313" key="6">
    <source>
        <dbReference type="EMBL" id="MFD2043390.1"/>
    </source>
</evidence>
<feature type="domain" description="ABC transporter" evidence="5">
    <location>
        <begin position="4"/>
        <end position="231"/>
    </location>
</feature>
<keyword evidence="2" id="KW-0813">Transport</keyword>
<dbReference type="PANTHER" id="PTHR43335:SF11">
    <property type="entry name" value="ABC TRANSPORTER RELATED"/>
    <property type="match status" value="1"/>
</dbReference>